<dbReference type="Gene3D" id="1.10.10.10">
    <property type="entry name" value="Winged helix-like DNA-binding domain superfamily/Winged helix DNA-binding domain"/>
    <property type="match status" value="1"/>
</dbReference>
<dbReference type="SMART" id="SM00418">
    <property type="entry name" value="HTH_ARSR"/>
    <property type="match status" value="1"/>
</dbReference>
<dbReference type="EMBL" id="JBIBDZ010000005">
    <property type="protein sequence ID" value="MFF5920465.1"/>
    <property type="molecule type" value="Genomic_DNA"/>
</dbReference>
<proteinExistence type="predicted"/>
<organism evidence="5 6">
    <name type="scientific">Streptomyces flavochromogenes</name>
    <dbReference type="NCBI Taxonomy" id="68199"/>
    <lineage>
        <taxon>Bacteria</taxon>
        <taxon>Bacillati</taxon>
        <taxon>Actinomycetota</taxon>
        <taxon>Actinomycetes</taxon>
        <taxon>Kitasatosporales</taxon>
        <taxon>Streptomycetaceae</taxon>
        <taxon>Streptomyces</taxon>
    </lineage>
</organism>
<dbReference type="InterPro" id="IPR011991">
    <property type="entry name" value="ArsR-like_HTH"/>
</dbReference>
<reference evidence="5 6" key="1">
    <citation type="submission" date="2024-10" db="EMBL/GenBank/DDBJ databases">
        <title>The Natural Products Discovery Center: Release of the First 8490 Sequenced Strains for Exploring Actinobacteria Biosynthetic Diversity.</title>
        <authorList>
            <person name="Kalkreuter E."/>
            <person name="Kautsar S.A."/>
            <person name="Yang D."/>
            <person name="Bader C.D."/>
            <person name="Teijaro C.N."/>
            <person name="Fluegel L."/>
            <person name="Davis C.M."/>
            <person name="Simpson J.R."/>
            <person name="Lauterbach L."/>
            <person name="Steele A.D."/>
            <person name="Gui C."/>
            <person name="Meng S."/>
            <person name="Li G."/>
            <person name="Viehrig K."/>
            <person name="Ye F."/>
            <person name="Su P."/>
            <person name="Kiefer A.F."/>
            <person name="Nichols A."/>
            <person name="Cepeda A.J."/>
            <person name="Yan W."/>
            <person name="Fan B."/>
            <person name="Jiang Y."/>
            <person name="Adhikari A."/>
            <person name="Zheng C.-J."/>
            <person name="Schuster L."/>
            <person name="Cowan T.M."/>
            <person name="Smanski M.J."/>
            <person name="Chevrette M.G."/>
            <person name="De Carvalho L.P.S."/>
            <person name="Shen B."/>
        </authorList>
    </citation>
    <scope>NUCLEOTIDE SEQUENCE [LARGE SCALE GENOMIC DNA]</scope>
    <source>
        <strain evidence="5 6">NPDC012605</strain>
    </source>
</reference>
<evidence type="ECO:0000256" key="1">
    <source>
        <dbReference type="ARBA" id="ARBA00023015"/>
    </source>
</evidence>
<evidence type="ECO:0000259" key="4">
    <source>
        <dbReference type="PROSITE" id="PS50987"/>
    </source>
</evidence>
<feature type="domain" description="HTH arsR-type" evidence="4">
    <location>
        <begin position="1"/>
        <end position="89"/>
    </location>
</feature>
<dbReference type="InterPro" id="IPR036390">
    <property type="entry name" value="WH_DNA-bd_sf"/>
</dbReference>
<dbReference type="InterPro" id="IPR051081">
    <property type="entry name" value="HTH_MetalResp_TranReg"/>
</dbReference>
<sequence>MPTVDVYSALANPVRRGLLEGLIDGPRPAGELAGAFSLSRPAVSEHLAVLKRAGLVHEEPRGRHRYYHLRPEPLAEVGDWLHPFEHYWRARMGALRDVLDEISDSDSDSDKADSGAS</sequence>
<keyword evidence="1" id="KW-0805">Transcription regulation</keyword>
<dbReference type="InterPro" id="IPR001845">
    <property type="entry name" value="HTH_ArsR_DNA-bd_dom"/>
</dbReference>
<dbReference type="PROSITE" id="PS50987">
    <property type="entry name" value="HTH_ARSR_2"/>
    <property type="match status" value="1"/>
</dbReference>
<evidence type="ECO:0000256" key="2">
    <source>
        <dbReference type="ARBA" id="ARBA00023125"/>
    </source>
</evidence>
<dbReference type="CDD" id="cd00090">
    <property type="entry name" value="HTH_ARSR"/>
    <property type="match status" value="1"/>
</dbReference>
<keyword evidence="3" id="KW-0804">Transcription</keyword>
<evidence type="ECO:0000313" key="5">
    <source>
        <dbReference type="EMBL" id="MFF5920465.1"/>
    </source>
</evidence>
<comment type="caution">
    <text evidence="5">The sequence shown here is derived from an EMBL/GenBank/DDBJ whole genome shotgun (WGS) entry which is preliminary data.</text>
</comment>
<dbReference type="RefSeq" id="WP_388308088.1">
    <property type="nucleotide sequence ID" value="NZ_JBIBDZ010000005.1"/>
</dbReference>
<dbReference type="NCBIfam" id="NF033788">
    <property type="entry name" value="HTH_metalloreg"/>
    <property type="match status" value="1"/>
</dbReference>
<name>A0ABW6XSV9_9ACTN</name>
<keyword evidence="6" id="KW-1185">Reference proteome</keyword>
<gene>
    <name evidence="5" type="ORF">ACFY8C_19305</name>
</gene>
<evidence type="ECO:0000256" key="3">
    <source>
        <dbReference type="ARBA" id="ARBA00023163"/>
    </source>
</evidence>
<dbReference type="Proteomes" id="UP001602370">
    <property type="component" value="Unassembled WGS sequence"/>
</dbReference>
<evidence type="ECO:0000313" key="6">
    <source>
        <dbReference type="Proteomes" id="UP001602370"/>
    </source>
</evidence>
<dbReference type="PRINTS" id="PR00778">
    <property type="entry name" value="HTHARSR"/>
</dbReference>
<dbReference type="Pfam" id="PF12840">
    <property type="entry name" value="HTH_20"/>
    <property type="match status" value="1"/>
</dbReference>
<keyword evidence="2" id="KW-0238">DNA-binding</keyword>
<accession>A0ABW6XSV9</accession>
<protein>
    <submittedName>
        <fullName evidence="5">ArsR/SmtB family transcription factor</fullName>
    </submittedName>
</protein>
<dbReference type="PANTHER" id="PTHR33154:SF33">
    <property type="entry name" value="TRANSCRIPTIONAL REPRESSOR SDPR"/>
    <property type="match status" value="1"/>
</dbReference>
<dbReference type="PANTHER" id="PTHR33154">
    <property type="entry name" value="TRANSCRIPTIONAL REGULATOR, ARSR FAMILY"/>
    <property type="match status" value="1"/>
</dbReference>
<dbReference type="SUPFAM" id="SSF46785">
    <property type="entry name" value="Winged helix' DNA-binding domain"/>
    <property type="match status" value="1"/>
</dbReference>
<dbReference type="InterPro" id="IPR036388">
    <property type="entry name" value="WH-like_DNA-bd_sf"/>
</dbReference>